<keyword evidence="12" id="KW-1185">Reference proteome</keyword>
<dbReference type="Pfam" id="PF22310">
    <property type="entry name" value="NMB0315_dom_I"/>
    <property type="match status" value="1"/>
</dbReference>
<sequence length="415" mass="45901">MAPDVSTLPTRQIVESLTLPDFTQQVAIQEDAAPEFIREERVQRGDSVATILTRMGVDDNELQQFLRATPSARSIFQLYPGRLFQASTDAEGKIRWLRYIHTPGAEDKGKVVTQLLHVERTPEGLVARDMAIDTERHEQASTAEIRSSLFGATDAAGIPDSIATQMAEILSSDIDFHKDLRRGDRFRVVYETFTHEGTYVRSGKVLALEFINAGKPYEAVWYDGEAGQAGGYYDLSGKSMRKGFLRNPLEFTRVTSGFSLRFHPILKTWRAHKGVDFGAPTGTPIRTTADGVIDFIGVQNGYGNLVVVKHFGQYTTAYAHMSRFGEGLKKGDKVTQAQTIGYVGSTGYATGPHLHYEFRIAGEQVDPMKVALPEAPTLDARGLAAFRKGTANFEHQLSLMRQFDQNGMSVATAAR</sequence>
<dbReference type="AlphaFoldDB" id="A0A5C0B2Z3"/>
<evidence type="ECO:0000256" key="7">
    <source>
        <dbReference type="ARBA" id="ARBA00023049"/>
    </source>
</evidence>
<feature type="domain" description="DD-carboxypeptidase/endopeptidase Mpg-like N-terminal" evidence="10">
    <location>
        <begin position="38"/>
        <end position="95"/>
    </location>
</feature>
<feature type="domain" description="Csd3-like second N-terminal" evidence="9">
    <location>
        <begin position="138"/>
        <end position="258"/>
    </location>
</feature>
<dbReference type="OrthoDB" id="9815245at2"/>
<comment type="subcellular location">
    <subcellularLocation>
        <location evidence="2">Cell envelope</location>
    </subcellularLocation>
</comment>
<evidence type="ECO:0000256" key="4">
    <source>
        <dbReference type="ARBA" id="ARBA00022723"/>
    </source>
</evidence>
<dbReference type="Gene3D" id="3.10.450.350">
    <property type="match status" value="2"/>
</dbReference>
<evidence type="ECO:0000256" key="3">
    <source>
        <dbReference type="ARBA" id="ARBA00022670"/>
    </source>
</evidence>
<evidence type="ECO:0000259" key="8">
    <source>
        <dbReference type="Pfam" id="PF01551"/>
    </source>
</evidence>
<name>A0A5C0B2Z3_9BURK</name>
<dbReference type="EMBL" id="CP043046">
    <property type="protein sequence ID" value="QEI09108.1"/>
    <property type="molecule type" value="Genomic_DNA"/>
</dbReference>
<evidence type="ECO:0000313" key="12">
    <source>
        <dbReference type="Proteomes" id="UP000325161"/>
    </source>
</evidence>
<reference evidence="11 12" key="1">
    <citation type="submission" date="2019-08" db="EMBL/GenBank/DDBJ databases">
        <title>Amphibian skin-associated Pigmentiphaga: genome sequence and occurrence across geography and hosts.</title>
        <authorList>
            <person name="Bletz M.C."/>
            <person name="Bunk B."/>
            <person name="Sproeer C."/>
            <person name="Biwer P."/>
            <person name="Reiter S."/>
            <person name="Rabemananjara F.C.E."/>
            <person name="Schulz S."/>
            <person name="Overmann J."/>
            <person name="Vences M."/>
        </authorList>
    </citation>
    <scope>NUCLEOTIDE SEQUENCE [LARGE SCALE GENOMIC DNA]</scope>
    <source>
        <strain evidence="11 12">Mada1488</strain>
    </source>
</reference>
<dbReference type="CDD" id="cd12797">
    <property type="entry name" value="M23_peptidase"/>
    <property type="match status" value="1"/>
</dbReference>
<protein>
    <submittedName>
        <fullName evidence="11">M23 family metallopeptidase</fullName>
    </submittedName>
</protein>
<dbReference type="KEGG" id="pacr:FXN63_04055"/>
<dbReference type="InterPro" id="IPR045834">
    <property type="entry name" value="Csd3_N2"/>
</dbReference>
<evidence type="ECO:0000313" key="11">
    <source>
        <dbReference type="EMBL" id="QEI09108.1"/>
    </source>
</evidence>
<organism evidence="11 12">
    <name type="scientific">Pigmentiphaga aceris</name>
    <dbReference type="NCBI Taxonomy" id="1940612"/>
    <lineage>
        <taxon>Bacteria</taxon>
        <taxon>Pseudomonadati</taxon>
        <taxon>Pseudomonadota</taxon>
        <taxon>Betaproteobacteria</taxon>
        <taxon>Burkholderiales</taxon>
        <taxon>Alcaligenaceae</taxon>
        <taxon>Pigmentiphaga</taxon>
    </lineage>
</organism>
<proteinExistence type="predicted"/>
<evidence type="ECO:0000259" key="9">
    <source>
        <dbReference type="Pfam" id="PF19425"/>
    </source>
</evidence>
<feature type="domain" description="M23ase beta-sheet core" evidence="8">
    <location>
        <begin position="271"/>
        <end position="367"/>
    </location>
</feature>
<dbReference type="Pfam" id="PF19425">
    <property type="entry name" value="Csd3_N2"/>
    <property type="match status" value="1"/>
</dbReference>
<dbReference type="Gene3D" id="2.70.70.10">
    <property type="entry name" value="Glucose Permease (Domain IIA)"/>
    <property type="match status" value="1"/>
</dbReference>
<dbReference type="PANTHER" id="PTHR21666:SF288">
    <property type="entry name" value="CELL DIVISION PROTEIN YTFB"/>
    <property type="match status" value="1"/>
</dbReference>
<dbReference type="InterPro" id="IPR016047">
    <property type="entry name" value="M23ase_b-sheet_dom"/>
</dbReference>
<dbReference type="InterPro" id="IPR050570">
    <property type="entry name" value="Cell_wall_metabolism_enzyme"/>
</dbReference>
<keyword evidence="3" id="KW-0645">Protease</keyword>
<keyword evidence="4" id="KW-0479">Metal-binding</keyword>
<dbReference type="SUPFAM" id="SSF51261">
    <property type="entry name" value="Duplicated hybrid motif"/>
    <property type="match status" value="1"/>
</dbReference>
<dbReference type="GO" id="GO:0006508">
    <property type="term" value="P:proteolysis"/>
    <property type="evidence" value="ECO:0007669"/>
    <property type="project" value="UniProtKB-KW"/>
</dbReference>
<evidence type="ECO:0000256" key="5">
    <source>
        <dbReference type="ARBA" id="ARBA00022801"/>
    </source>
</evidence>
<comment type="cofactor">
    <cofactor evidence="1">
        <name>Zn(2+)</name>
        <dbReference type="ChEBI" id="CHEBI:29105"/>
    </cofactor>
</comment>
<dbReference type="InterPro" id="IPR054512">
    <property type="entry name" value="NMB0315-like_N"/>
</dbReference>
<dbReference type="GO" id="GO:0004222">
    <property type="term" value="F:metalloendopeptidase activity"/>
    <property type="evidence" value="ECO:0007669"/>
    <property type="project" value="TreeGrafter"/>
</dbReference>
<keyword evidence="6" id="KW-0862">Zinc</keyword>
<dbReference type="GO" id="GO:0030313">
    <property type="term" value="C:cell envelope"/>
    <property type="evidence" value="ECO:0007669"/>
    <property type="project" value="UniProtKB-SubCell"/>
</dbReference>
<evidence type="ECO:0000256" key="2">
    <source>
        <dbReference type="ARBA" id="ARBA00004196"/>
    </source>
</evidence>
<keyword evidence="5" id="KW-0378">Hydrolase</keyword>
<evidence type="ECO:0000256" key="1">
    <source>
        <dbReference type="ARBA" id="ARBA00001947"/>
    </source>
</evidence>
<dbReference type="PANTHER" id="PTHR21666">
    <property type="entry name" value="PEPTIDASE-RELATED"/>
    <property type="match status" value="1"/>
</dbReference>
<evidence type="ECO:0000256" key="6">
    <source>
        <dbReference type="ARBA" id="ARBA00022833"/>
    </source>
</evidence>
<dbReference type="Pfam" id="PF01551">
    <property type="entry name" value="Peptidase_M23"/>
    <property type="match status" value="1"/>
</dbReference>
<gene>
    <name evidence="11" type="ORF">FXN63_04055</name>
</gene>
<dbReference type="GO" id="GO:0046872">
    <property type="term" value="F:metal ion binding"/>
    <property type="evidence" value="ECO:0007669"/>
    <property type="project" value="UniProtKB-KW"/>
</dbReference>
<evidence type="ECO:0000259" key="10">
    <source>
        <dbReference type="Pfam" id="PF22310"/>
    </source>
</evidence>
<dbReference type="InterPro" id="IPR011055">
    <property type="entry name" value="Dup_hybrid_motif"/>
</dbReference>
<dbReference type="Proteomes" id="UP000325161">
    <property type="component" value="Chromosome"/>
</dbReference>
<keyword evidence="7" id="KW-0482">Metalloprotease</keyword>
<accession>A0A5C0B2Z3</accession>